<organism evidence="2 3">
    <name type="scientific">Marchantia polymorpha subsp. ruderalis</name>
    <dbReference type="NCBI Taxonomy" id="1480154"/>
    <lineage>
        <taxon>Eukaryota</taxon>
        <taxon>Viridiplantae</taxon>
        <taxon>Streptophyta</taxon>
        <taxon>Embryophyta</taxon>
        <taxon>Marchantiophyta</taxon>
        <taxon>Marchantiopsida</taxon>
        <taxon>Marchantiidae</taxon>
        <taxon>Marchantiales</taxon>
        <taxon>Marchantiaceae</taxon>
        <taxon>Marchantia</taxon>
    </lineage>
</organism>
<feature type="region of interest" description="Disordered" evidence="1">
    <location>
        <begin position="39"/>
        <end position="81"/>
    </location>
</feature>
<keyword evidence="3" id="KW-1185">Reference proteome</keyword>
<name>A0A176VE44_MARPO</name>
<dbReference type="AlphaFoldDB" id="A0A176VE44"/>
<dbReference type="EMBL" id="LVLJ01003999">
    <property type="protein sequence ID" value="OAE18847.1"/>
    <property type="molecule type" value="Genomic_DNA"/>
</dbReference>
<proteinExistence type="predicted"/>
<gene>
    <name evidence="2" type="ORF">AXG93_2556s1200</name>
</gene>
<evidence type="ECO:0000256" key="1">
    <source>
        <dbReference type="SAM" id="MobiDB-lite"/>
    </source>
</evidence>
<dbReference type="Proteomes" id="UP000077202">
    <property type="component" value="Unassembled WGS sequence"/>
</dbReference>
<protein>
    <submittedName>
        <fullName evidence="2">Uncharacterized protein</fullName>
    </submittedName>
</protein>
<evidence type="ECO:0000313" key="2">
    <source>
        <dbReference type="EMBL" id="OAE18847.1"/>
    </source>
</evidence>
<accession>A0A176VE44</accession>
<sequence length="81" mass="8836">MLGVGVWNGNHKGHVVFALHTTYTVQLNSGRNIMSAKQDVATAMDPAKGSPQVSGTHVRRSTRSDSLQQKRNLDDDDDGKM</sequence>
<comment type="caution">
    <text evidence="2">The sequence shown here is derived from an EMBL/GenBank/DDBJ whole genome shotgun (WGS) entry which is preliminary data.</text>
</comment>
<reference evidence="2" key="1">
    <citation type="submission" date="2016-03" db="EMBL/GenBank/DDBJ databases">
        <title>Mechanisms controlling the formation of the plant cell surface in tip-growing cells are functionally conserved among land plants.</title>
        <authorList>
            <person name="Honkanen S."/>
            <person name="Jones V.A."/>
            <person name="Morieri G."/>
            <person name="Champion C."/>
            <person name="Hetherington A.J."/>
            <person name="Kelly S."/>
            <person name="Saint-Marcoux D."/>
            <person name="Proust H."/>
            <person name="Prescott H."/>
            <person name="Dolan L."/>
        </authorList>
    </citation>
    <scope>NUCLEOTIDE SEQUENCE [LARGE SCALE GENOMIC DNA]</scope>
    <source>
        <tissue evidence="2">Whole gametophyte</tissue>
    </source>
</reference>
<evidence type="ECO:0000313" key="3">
    <source>
        <dbReference type="Proteomes" id="UP000077202"/>
    </source>
</evidence>